<dbReference type="EMBL" id="CM037026">
    <property type="protein sequence ID" value="KAH7659513.1"/>
    <property type="molecule type" value="Genomic_DNA"/>
</dbReference>
<comment type="caution">
    <text evidence="1">The sequence shown here is derived from an EMBL/GenBank/DDBJ whole genome shotgun (WGS) entry which is preliminary data.</text>
</comment>
<name>A0ACB7UGV0_DIOAL</name>
<sequence length="371" mass="41153">MENCWDFVEWLGSDTSSSVFLLLGDPADVVRASAVSKSWRRFVIGNGFCKKICLTICPELANFTHVIEVGASVEAGDVGSSSAVEWKNLEKEHRVYSYLSHCLVSPAAKMAFPIKAICASSTDNYPDESIDNTLYEGEQVGMRPSYWSSKGKGDPLVPETLTYRLSSKLCAIDEIRIRPFRAFFQPGFPIYSAKAVQFRICFSRLPLEEGTGTAVHDNNWDYVSPEFPMAQENTLQTFKLPRPFVCIGGELQVQLLGRVQLQEEDNLYYICVCHVQVVGRLLGPVFDAEIPNTMGNLVLKYFPDARGCSTPPEGGPSEEPSESSTPHTYLQRLVQLGIGVRVNQVSLGDLLTNIPFDEFDDDIDSDGTMSD</sequence>
<gene>
    <name evidence="1" type="ORF">IHE45_16G035800</name>
</gene>
<proteinExistence type="predicted"/>
<organism evidence="1 2">
    <name type="scientific">Dioscorea alata</name>
    <name type="common">Purple yam</name>
    <dbReference type="NCBI Taxonomy" id="55571"/>
    <lineage>
        <taxon>Eukaryota</taxon>
        <taxon>Viridiplantae</taxon>
        <taxon>Streptophyta</taxon>
        <taxon>Embryophyta</taxon>
        <taxon>Tracheophyta</taxon>
        <taxon>Spermatophyta</taxon>
        <taxon>Magnoliopsida</taxon>
        <taxon>Liliopsida</taxon>
        <taxon>Dioscoreales</taxon>
        <taxon>Dioscoreaceae</taxon>
        <taxon>Dioscorea</taxon>
    </lineage>
</organism>
<evidence type="ECO:0000313" key="2">
    <source>
        <dbReference type="Proteomes" id="UP000827976"/>
    </source>
</evidence>
<keyword evidence="2" id="KW-1185">Reference proteome</keyword>
<reference evidence="2" key="1">
    <citation type="journal article" date="2022" name="Nat. Commun.">
        <title>Chromosome evolution and the genetic basis of agronomically important traits in greater yam.</title>
        <authorList>
            <person name="Bredeson J.V."/>
            <person name="Lyons J.B."/>
            <person name="Oniyinde I.O."/>
            <person name="Okereke N.R."/>
            <person name="Kolade O."/>
            <person name="Nnabue I."/>
            <person name="Nwadili C.O."/>
            <person name="Hribova E."/>
            <person name="Parker M."/>
            <person name="Nwogha J."/>
            <person name="Shu S."/>
            <person name="Carlson J."/>
            <person name="Kariba R."/>
            <person name="Muthemba S."/>
            <person name="Knop K."/>
            <person name="Barton G.J."/>
            <person name="Sherwood A.V."/>
            <person name="Lopez-Montes A."/>
            <person name="Asiedu R."/>
            <person name="Jamnadass R."/>
            <person name="Muchugi A."/>
            <person name="Goodstein D."/>
            <person name="Egesi C.N."/>
            <person name="Featherston J."/>
            <person name="Asfaw A."/>
            <person name="Simpson G.G."/>
            <person name="Dolezel J."/>
            <person name="Hendre P.S."/>
            <person name="Van Deynze A."/>
            <person name="Kumar P.L."/>
            <person name="Obidiegwu J.E."/>
            <person name="Bhattacharjee R."/>
            <person name="Rokhsar D.S."/>
        </authorList>
    </citation>
    <scope>NUCLEOTIDE SEQUENCE [LARGE SCALE GENOMIC DNA]</scope>
    <source>
        <strain evidence="2">cv. TDa95/00328</strain>
    </source>
</reference>
<dbReference type="Proteomes" id="UP000827976">
    <property type="component" value="Chromosome 16"/>
</dbReference>
<evidence type="ECO:0000313" key="1">
    <source>
        <dbReference type="EMBL" id="KAH7659513.1"/>
    </source>
</evidence>
<accession>A0ACB7UGV0</accession>
<protein>
    <submittedName>
        <fullName evidence="1">F-box domain-containing protein</fullName>
    </submittedName>
</protein>